<proteinExistence type="predicted"/>
<evidence type="ECO:0000313" key="2">
    <source>
        <dbReference type="Proteomes" id="UP000183671"/>
    </source>
</evidence>
<sequence length="387" mass="45922">MDFENLFPKIVFNTLMNQFEIPSDSKCICLSGKLYKNCCKAYVDSLNEATRDYETISKKIGLKKFQNAKQRTDKRSAPNILGEKIEKRARKKLSFCFVRELFEEDNISMNCSSKIIKAHTIAEKNLKKLQTETEELYTFNDHAFVEEFDIEHVDLFYKKINPTTASKYTMFCGNHDNLIFSDIENDNKVFFKKEKEYIEALEYSIKAASFELYYKLLQIFYLAEYFIDSKEIYNSDFIRAYKSEIDYYCVFKKYLKRLLIDYKEYTTYGKINMNFKYDIRHLQTSKIGFSLSECMTNDCDEVVFVNVFNSENAYVVLSTYGDFGKKIEDYELIEFILINSTNIFFNKEFFENLSREEKSSLFKIRRGLNNFEDGINLLSVLRKLLNY</sequence>
<dbReference type="RefSeq" id="WP_049504958.1">
    <property type="nucleotide sequence ID" value="NZ_CP019562.1"/>
</dbReference>
<accession>A0A1L8Q4E9</accession>
<reference evidence="1 2" key="1">
    <citation type="submission" date="2016-07" db="EMBL/GenBank/DDBJ databases">
        <title>A clinical isolate of carbapenem-resistant Streptococcus oralis with altered penicillin binding proteins.</title>
        <authorList>
            <person name="Kanji J.N."/>
            <person name="Bharat A."/>
            <person name="Naidu P."/>
            <person name="Martin I."/>
            <person name="Mulvey M.R."/>
            <person name="Panaro C.D."/>
        </authorList>
    </citation>
    <scope>NUCLEOTIDE SEQUENCE [LARGE SCALE GENOMIC DNA]</scope>
    <source>
        <strain evidence="1 2">SC15-3744</strain>
    </source>
</reference>
<dbReference type="EMBL" id="MBDM01000007">
    <property type="protein sequence ID" value="OJG02379.1"/>
    <property type="molecule type" value="Genomic_DNA"/>
</dbReference>
<comment type="caution">
    <text evidence="1">The sequence shown here is derived from an EMBL/GenBank/DDBJ whole genome shotgun (WGS) entry which is preliminary data.</text>
</comment>
<organism evidence="1 2">
    <name type="scientific">Streptococcus oralis</name>
    <dbReference type="NCBI Taxonomy" id="1303"/>
    <lineage>
        <taxon>Bacteria</taxon>
        <taxon>Bacillati</taxon>
        <taxon>Bacillota</taxon>
        <taxon>Bacilli</taxon>
        <taxon>Lactobacillales</taxon>
        <taxon>Streptococcaceae</taxon>
        <taxon>Streptococcus</taxon>
    </lineage>
</organism>
<gene>
    <name evidence="1" type="ORF">BBP19_07105</name>
</gene>
<evidence type="ECO:0000313" key="1">
    <source>
        <dbReference type="EMBL" id="OJG02379.1"/>
    </source>
</evidence>
<protein>
    <submittedName>
        <fullName evidence="1">Uncharacterized protein</fullName>
    </submittedName>
</protein>
<dbReference type="Proteomes" id="UP000183671">
    <property type="component" value="Unassembled WGS sequence"/>
</dbReference>
<dbReference type="AlphaFoldDB" id="A0A1L8Q4E9"/>
<name>A0A1L8Q4E9_STROR</name>